<comment type="subcellular location">
    <subcellularLocation>
        <location evidence="1">Cell membrane</location>
        <topology evidence="1">Single-pass membrane protein</topology>
    </subcellularLocation>
    <subcellularLocation>
        <location evidence="2">Cytoplasm</location>
    </subcellularLocation>
</comment>
<dbReference type="AlphaFoldDB" id="A0AAD8ZNY4"/>
<evidence type="ECO:0000256" key="3">
    <source>
        <dbReference type="ARBA" id="ARBA00007655"/>
    </source>
</evidence>
<feature type="domain" description="CLIC N-terminal" evidence="19">
    <location>
        <begin position="813"/>
        <end position="898"/>
    </location>
</feature>
<evidence type="ECO:0000256" key="15">
    <source>
        <dbReference type="ARBA" id="ARBA00023303"/>
    </source>
</evidence>
<sequence length="1048" mass="117983">MAQAKSVMDFVSEVSCDTSICSAMGPCVDREEGEEEETEPAMEVDKDHCMGGEDSAAGKQIVTDAASLPDVQMEFEVTKIIAYEEEGEFEEESANESSKQIENSKKELKIMVEKLEKELEQNYLRASQPQPEVEPPAPSELQPEVLPVTSTGHKERSDFTVQEHQSHEMFMGTLQKPDELELLWSRSTEKLEQKRTLQEPAEEGPGVEKCTTPEKVAPPEAGKMEDLTLEKKLNSVFYNNETMQKADEGLNAAEHLTKVTTDEVQLKVAVSGGLNWKRCNLPVDNMVMEAKDVMVDEHATGCNFNNVRKIKDNGLSQQEEQVPISLNSKINTIQHEILHLAEEQPDMSCSGEVKHIPVFDQNMIAVIDDTKIKEERQKQMSSNDEAETKKAKESDVQQPLTADHDKGKNATENKIEIRESLCGEVRKDPVTLQVTLREARNGCQESQKSTKSFENMVAFERENENVSETQQQITVIKVDEVALQGGMAQKEHAKTPAEHQWSSICPAAVTEGLSHEQPQQAFEELSEMKWKTPSTRSRTQQKEGEKDDVERVEKEQDKDGSNGADEEREKSVRMQEWIGAVLGTEEGDPLEEISEEGVCKKTQQPGSVTKDEPQLVVGRRSNVVHPAQLKHVPKDKHRVVRGEGTKKEQPSPAIERVPRWEHFGESESIEHSETVTEDKPKKKCREEGRKVTIPTWLIASETSETESLSPAWSTTSRFRNVRMECEGQSSIRVKGQEVTVGNGIPGLEVPPPTVMQEWWDTKLPNISPTEQMQENVCSDPSNWEICLYVKVPVPSNITRMAWFDVTAKKFGFPTIELFVKAGSDGESIGNCPFSQRLFMILWLKGVIFNVTTVDLKRKPADLQDLAPGTNPPFMTFNGEVLVDVNKIEEFLEERLAPPRYPKLAAKHPESNTAGIDVFAKFSAYIKNTRREAHDGLEKALLKSLKRLDEYLQCPLPEEHDAKSTAKPGPSTRSFLDGPDLSLADCNLLPKLHVIKIVAKKYRGFQIPAEMEGIWRYLNSAYKREEFTNTCPAEREIEFVYLDVAKKIK</sequence>
<dbReference type="Pfam" id="PF22441">
    <property type="entry name" value="CLIC-like_N"/>
    <property type="match status" value="1"/>
</dbReference>
<dbReference type="SUPFAM" id="SSF52833">
    <property type="entry name" value="Thioredoxin-like"/>
    <property type="match status" value="1"/>
</dbReference>
<evidence type="ECO:0000256" key="9">
    <source>
        <dbReference type="ARBA" id="ARBA00022989"/>
    </source>
</evidence>
<feature type="coiled-coil region" evidence="17">
    <location>
        <begin position="94"/>
        <end position="125"/>
    </location>
</feature>
<keyword evidence="14" id="KW-0868">Chloride</keyword>
<evidence type="ECO:0000256" key="18">
    <source>
        <dbReference type="SAM" id="MobiDB-lite"/>
    </source>
</evidence>
<dbReference type="InterPro" id="IPR053823">
    <property type="entry name" value="CLIC_N"/>
</dbReference>
<feature type="compositionally biased region" description="Basic and acidic residues" evidence="18">
    <location>
        <begin position="640"/>
        <end position="649"/>
    </location>
</feature>
<dbReference type="InterPro" id="IPR002946">
    <property type="entry name" value="CLIC"/>
</dbReference>
<keyword evidence="5" id="KW-1003">Cell membrane</keyword>
<feature type="region of interest" description="Disordered" evidence="18">
    <location>
        <begin position="125"/>
        <end position="144"/>
    </location>
</feature>
<organism evidence="20 21">
    <name type="scientific">Electrophorus voltai</name>
    <dbReference type="NCBI Taxonomy" id="2609070"/>
    <lineage>
        <taxon>Eukaryota</taxon>
        <taxon>Metazoa</taxon>
        <taxon>Chordata</taxon>
        <taxon>Craniata</taxon>
        <taxon>Vertebrata</taxon>
        <taxon>Euteleostomi</taxon>
        <taxon>Actinopterygii</taxon>
        <taxon>Neopterygii</taxon>
        <taxon>Teleostei</taxon>
        <taxon>Ostariophysi</taxon>
        <taxon>Gymnotiformes</taxon>
        <taxon>Gymnotoidei</taxon>
        <taxon>Gymnotidae</taxon>
        <taxon>Electrophorus</taxon>
    </lineage>
</organism>
<dbReference type="InterPro" id="IPR036282">
    <property type="entry name" value="Glutathione-S-Trfase_C_sf"/>
</dbReference>
<dbReference type="EMBL" id="JAROKS010000006">
    <property type="protein sequence ID" value="KAK1802782.1"/>
    <property type="molecule type" value="Genomic_DNA"/>
</dbReference>
<keyword evidence="12" id="KW-0472">Membrane</keyword>
<feature type="region of interest" description="Disordered" evidence="18">
    <location>
        <begin position="193"/>
        <end position="219"/>
    </location>
</feature>
<evidence type="ECO:0000256" key="5">
    <source>
        <dbReference type="ARBA" id="ARBA00022475"/>
    </source>
</evidence>
<feature type="compositionally biased region" description="Basic and acidic residues" evidence="18">
    <location>
        <begin position="402"/>
        <end position="412"/>
    </location>
</feature>
<dbReference type="InterPro" id="IPR036249">
    <property type="entry name" value="Thioredoxin-like_sf"/>
</dbReference>
<keyword evidence="6" id="KW-0963">Cytoplasm</keyword>
<dbReference type="Gene3D" id="1.20.1050.10">
    <property type="match status" value="1"/>
</dbReference>
<keyword evidence="4" id="KW-0813">Transport</keyword>
<dbReference type="InterPro" id="IPR040079">
    <property type="entry name" value="Glutathione_S-Trfase"/>
</dbReference>
<dbReference type="FunFam" id="1.20.1050.10:FF:000001">
    <property type="entry name" value="Chloride intracellular channel 2"/>
    <property type="match status" value="1"/>
</dbReference>
<dbReference type="Gene3D" id="3.40.30.10">
    <property type="entry name" value="Glutaredoxin"/>
    <property type="match status" value="1"/>
</dbReference>
<evidence type="ECO:0000313" key="21">
    <source>
        <dbReference type="Proteomes" id="UP001239994"/>
    </source>
</evidence>
<evidence type="ECO:0000256" key="17">
    <source>
        <dbReference type="SAM" id="Coils"/>
    </source>
</evidence>
<evidence type="ECO:0000256" key="14">
    <source>
        <dbReference type="ARBA" id="ARBA00023214"/>
    </source>
</evidence>
<feature type="region of interest" description="Disordered" evidence="18">
    <location>
        <begin position="513"/>
        <end position="573"/>
    </location>
</feature>
<dbReference type="GO" id="GO:0005886">
    <property type="term" value="C:plasma membrane"/>
    <property type="evidence" value="ECO:0007669"/>
    <property type="project" value="UniProtKB-SubCell"/>
</dbReference>
<dbReference type="FunFam" id="3.40.30.10:FF:000021">
    <property type="entry name" value="Chloride intracellular channel 4"/>
    <property type="match status" value="1"/>
</dbReference>
<keyword evidence="9" id="KW-1133">Transmembrane helix</keyword>
<dbReference type="GO" id="GO:0005737">
    <property type="term" value="C:cytoplasm"/>
    <property type="evidence" value="ECO:0007669"/>
    <property type="project" value="UniProtKB-SubCell"/>
</dbReference>
<evidence type="ECO:0000259" key="19">
    <source>
        <dbReference type="Pfam" id="PF22441"/>
    </source>
</evidence>
<dbReference type="GO" id="GO:0034707">
    <property type="term" value="C:chloride channel complex"/>
    <property type="evidence" value="ECO:0007669"/>
    <property type="project" value="UniProtKB-KW"/>
</dbReference>
<feature type="region of interest" description="Disordered" evidence="18">
    <location>
        <begin position="632"/>
        <end position="653"/>
    </location>
</feature>
<keyword evidence="17" id="KW-0175">Coiled coil</keyword>
<dbReference type="CDD" id="cd03061">
    <property type="entry name" value="GST_N_CLIC"/>
    <property type="match status" value="1"/>
</dbReference>
<dbReference type="PANTHER" id="PTHR45476">
    <property type="entry name" value="CHLORIDE INTRACELLULAR CHANNEL PROTEIN 6-RELATED"/>
    <property type="match status" value="1"/>
</dbReference>
<evidence type="ECO:0000256" key="8">
    <source>
        <dbReference type="ARBA" id="ARBA00022882"/>
    </source>
</evidence>
<evidence type="ECO:0000256" key="13">
    <source>
        <dbReference type="ARBA" id="ARBA00023173"/>
    </source>
</evidence>
<evidence type="ECO:0000256" key="16">
    <source>
        <dbReference type="ARBA" id="ARBA00024167"/>
    </source>
</evidence>
<keyword evidence="15" id="KW-0407">Ion channel</keyword>
<evidence type="ECO:0000313" key="20">
    <source>
        <dbReference type="EMBL" id="KAK1802782.1"/>
    </source>
</evidence>
<feature type="compositionally biased region" description="Basic and acidic residues" evidence="18">
    <location>
        <begin position="540"/>
        <end position="573"/>
    </location>
</feature>
<keyword evidence="8" id="KW-0851">Voltage-gated channel</keyword>
<keyword evidence="7" id="KW-0812">Transmembrane</keyword>
<evidence type="ECO:0000256" key="12">
    <source>
        <dbReference type="ARBA" id="ARBA00023136"/>
    </source>
</evidence>
<comment type="caution">
    <text evidence="20">The sequence shown here is derived from an EMBL/GenBank/DDBJ whole genome shotgun (WGS) entry which is preliminary data.</text>
</comment>
<dbReference type="GO" id="GO:0005254">
    <property type="term" value="F:chloride channel activity"/>
    <property type="evidence" value="ECO:0007669"/>
    <property type="project" value="UniProtKB-KW"/>
</dbReference>
<keyword evidence="10" id="KW-0560">Oxidoreductase</keyword>
<feature type="compositionally biased region" description="Basic and acidic residues" evidence="18">
    <location>
        <begin position="386"/>
        <end position="395"/>
    </location>
</feature>
<feature type="region of interest" description="Disordered" evidence="18">
    <location>
        <begin position="374"/>
        <end position="412"/>
    </location>
</feature>
<dbReference type="NCBIfam" id="TIGR00862">
    <property type="entry name" value="O-ClC"/>
    <property type="match status" value="1"/>
</dbReference>
<keyword evidence="21" id="KW-1185">Reference proteome</keyword>
<dbReference type="GO" id="GO:0016491">
    <property type="term" value="F:oxidoreductase activity"/>
    <property type="evidence" value="ECO:0007669"/>
    <property type="project" value="UniProtKB-KW"/>
</dbReference>
<evidence type="ECO:0000256" key="2">
    <source>
        <dbReference type="ARBA" id="ARBA00004496"/>
    </source>
</evidence>
<accession>A0AAD8ZNY4</accession>
<evidence type="ECO:0000256" key="4">
    <source>
        <dbReference type="ARBA" id="ARBA00022448"/>
    </source>
</evidence>
<comment type="catalytic activity">
    <reaction evidence="16">
        <text>chloride(in) = chloride(out)</text>
        <dbReference type="Rhea" id="RHEA:29823"/>
        <dbReference type="ChEBI" id="CHEBI:17996"/>
    </reaction>
</comment>
<dbReference type="SFLD" id="SFLDS00019">
    <property type="entry name" value="Glutathione_Transferase_(cytos"/>
    <property type="match status" value="1"/>
</dbReference>
<feature type="compositionally biased region" description="Acidic residues" evidence="18">
    <location>
        <begin position="31"/>
        <end position="42"/>
    </location>
</feature>
<feature type="region of interest" description="Disordered" evidence="18">
    <location>
        <begin position="29"/>
        <end position="54"/>
    </location>
</feature>
<protein>
    <recommendedName>
        <fullName evidence="19">CLIC N-terminal domain-containing protein</fullName>
    </recommendedName>
</protein>
<dbReference type="SUPFAM" id="SSF47616">
    <property type="entry name" value="GST C-terminal domain-like"/>
    <property type="match status" value="1"/>
</dbReference>
<gene>
    <name evidence="20" type="ORF">P4O66_021323</name>
</gene>
<keyword evidence="13" id="KW-0869">Chloride channel</keyword>
<evidence type="ECO:0000256" key="11">
    <source>
        <dbReference type="ARBA" id="ARBA00023065"/>
    </source>
</evidence>
<keyword evidence="11" id="KW-0406">Ion transport</keyword>
<reference evidence="20" key="1">
    <citation type="submission" date="2023-03" db="EMBL/GenBank/DDBJ databases">
        <title>Electrophorus voltai genome.</title>
        <authorList>
            <person name="Bian C."/>
        </authorList>
    </citation>
    <scope>NUCLEOTIDE SEQUENCE</scope>
    <source>
        <strain evidence="20">CB-2022</strain>
        <tissue evidence="20">Muscle</tissue>
    </source>
</reference>
<proteinExistence type="inferred from homology"/>
<evidence type="ECO:0000256" key="6">
    <source>
        <dbReference type="ARBA" id="ARBA00022490"/>
    </source>
</evidence>
<name>A0AAD8ZNY4_9TELE</name>
<evidence type="ECO:0000256" key="7">
    <source>
        <dbReference type="ARBA" id="ARBA00022692"/>
    </source>
</evidence>
<comment type="similarity">
    <text evidence="3">Belongs to the chloride channel CLIC family.</text>
</comment>
<dbReference type="PANTHER" id="PTHR45476:SF1">
    <property type="entry name" value="CHLORIDE INTRACELLULAR CHANNEL PROTEIN 6"/>
    <property type="match status" value="1"/>
</dbReference>
<dbReference type="Proteomes" id="UP001239994">
    <property type="component" value="Unassembled WGS sequence"/>
</dbReference>
<evidence type="ECO:0000256" key="10">
    <source>
        <dbReference type="ARBA" id="ARBA00023002"/>
    </source>
</evidence>
<evidence type="ECO:0000256" key="1">
    <source>
        <dbReference type="ARBA" id="ARBA00004162"/>
    </source>
</evidence>
<dbReference type="PRINTS" id="PR01263">
    <property type="entry name" value="INTCLCHANNEL"/>
</dbReference>